<feature type="transmembrane region" description="Helical" evidence="8">
    <location>
        <begin position="49"/>
        <end position="70"/>
    </location>
</feature>
<dbReference type="NCBIfam" id="TIGR01194">
    <property type="entry name" value="cyc_pep_trnsptr"/>
    <property type="match status" value="1"/>
</dbReference>
<keyword evidence="2" id="KW-0813">Transport</keyword>
<keyword evidence="5 11" id="KW-0067">ATP-binding</keyword>
<keyword evidence="7 8" id="KW-0472">Membrane</keyword>
<dbReference type="SMART" id="SM00382">
    <property type="entry name" value="AAA"/>
    <property type="match status" value="2"/>
</dbReference>
<dbReference type="GO" id="GO:0015833">
    <property type="term" value="P:peptide transport"/>
    <property type="evidence" value="ECO:0007669"/>
    <property type="project" value="InterPro"/>
</dbReference>
<dbReference type="InterPro" id="IPR027417">
    <property type="entry name" value="P-loop_NTPase"/>
</dbReference>
<evidence type="ECO:0000256" key="1">
    <source>
        <dbReference type="ARBA" id="ARBA00004651"/>
    </source>
</evidence>
<evidence type="ECO:0000256" key="5">
    <source>
        <dbReference type="ARBA" id="ARBA00022840"/>
    </source>
</evidence>
<dbReference type="GO" id="GO:0140359">
    <property type="term" value="F:ABC-type transporter activity"/>
    <property type="evidence" value="ECO:0007669"/>
    <property type="project" value="InterPro"/>
</dbReference>
<evidence type="ECO:0000256" key="2">
    <source>
        <dbReference type="ARBA" id="ARBA00022448"/>
    </source>
</evidence>
<feature type="transmembrane region" description="Helical" evidence="8">
    <location>
        <begin position="627"/>
        <end position="644"/>
    </location>
</feature>
<dbReference type="GO" id="GO:1904680">
    <property type="term" value="F:peptide transmembrane transporter activity"/>
    <property type="evidence" value="ECO:0007669"/>
    <property type="project" value="InterPro"/>
</dbReference>
<dbReference type="GO" id="GO:0016887">
    <property type="term" value="F:ATP hydrolysis activity"/>
    <property type="evidence" value="ECO:0007669"/>
    <property type="project" value="InterPro"/>
</dbReference>
<dbReference type="InterPro" id="IPR003439">
    <property type="entry name" value="ABC_transporter-like_ATP-bd"/>
</dbReference>
<dbReference type="CDD" id="cd03228">
    <property type="entry name" value="ABCC_MRP_Like"/>
    <property type="match status" value="1"/>
</dbReference>
<accession>A0A975BJ74</accession>
<protein>
    <submittedName>
        <fullName evidence="11">Cyclic peptide ABC transporter, ATP-binding protein</fullName>
    </submittedName>
</protein>
<dbReference type="Pfam" id="PF00005">
    <property type="entry name" value="ABC_tran"/>
    <property type="match status" value="2"/>
</dbReference>
<evidence type="ECO:0000259" key="10">
    <source>
        <dbReference type="PROSITE" id="PS50929"/>
    </source>
</evidence>
<feature type="transmembrane region" description="Helical" evidence="8">
    <location>
        <begin position="847"/>
        <end position="873"/>
    </location>
</feature>
<sequence length="1113" mass="125667">MEFFRFMAEKSLQQAAFILIMSVIQGVMAGLFPGLIIYAAADIVAGQGYMIWVFLLIGSIAIQILTYQIAESRTAVLTEQALEELILGIVDTLRRDELPEFERRNHAEIHLSLGEARAIAEAALQSVRSFQSLVTLFILWLYIFSLSMSAGILFLMLCGLILLINEASREIGRDLFLKIAGAEKRLFDVFGHFLNGFREIRINYLKNEDIFVNYLVPFIRKIKQLRYRTVYVQTDFMVCMNTAFSFLVGTVAFFLSSSGGSEVIVQLLICTLYTVKPSWTIVVAVPGITRGQASLDRLRQFAPADRHIRQSDSYVCDPREDSSRSFETLTLENIVFIYYEADGAAGFSAGPFSLTVRAGEIVFLAGGNGSGKSTFVKILTGLYPPASGRAVINGNEASLSDHRYLFSAVFSDFHLFDALYGIEEPDERQIRELLAMMGLTRKTRYADGRFTTTDLSAGQRRRLALMVALQEDRAVYVFDEWAADQDPDFRRWFYEELLPSLKKQGKTVIAVTHDDGYYHLADRLLIIKDGKISEDQHSGKEPKRKGSDPVSCVCGSRYEEERVRHDPADADNTSESHDLDTRPFHSLQIRSVAVKLGCLALADGAVSALIIDILFRAISLPSGYSDIRLIFLFALVMLADFYITRYFNLTVAETIEAFSEGFRIGIIDRIRKIGLISFEAAGAGPVFTSLTTDINSMSDASFRLAVVIRTSVKTAILTAYFAFLSFPAFMTEMFVIGGIAIVYVWNQYRIRDITEQLREREIAFYNAVSHLILGFKELRLNARKNDAFFRQSLTSLCSDLRSLRLKSARYMMTNTVLVYVAWTVLMGMLPLLFPFVSISPGDLFQCIGILCFLPINVFVLALPTVLIALTSFWRLQRTERILETAEQDIVSQAPAAERETFRELCCQDIVFRYQDRQGDHQFFVGPLNLSFRAGEIIFLTGGNGSGKSTLVKLVTGLYSPSAGQLLLNGQVTDIRRHRYLFSVIFSDFHLFDRLYGIPAPDEKKVNGLIRRMGIAEKVRFEHGKFTTTDLSAGQRKRLALVAAIMEDRPVYLFDEWAAEQDPQFRAYFYETLLPEFRDQGKAVIAVTHHDQYFHIADRVVRMDYGQAAEVTLR</sequence>
<feature type="transmembrane region" description="Helical" evidence="8">
    <location>
        <begin position="230"/>
        <end position="255"/>
    </location>
</feature>
<feature type="transmembrane region" description="Helical" evidence="8">
    <location>
        <begin position="137"/>
        <end position="164"/>
    </location>
</feature>
<dbReference type="EMBL" id="CP061800">
    <property type="protein sequence ID" value="QTA86283.1"/>
    <property type="molecule type" value="Genomic_DNA"/>
</dbReference>
<dbReference type="RefSeq" id="WP_207681984.1">
    <property type="nucleotide sequence ID" value="NZ_CP061800.1"/>
</dbReference>
<feature type="transmembrane region" description="Helical" evidence="8">
    <location>
        <begin position="15"/>
        <end position="37"/>
    </location>
</feature>
<organism evidence="11 12">
    <name type="scientific">Desulfonema magnum</name>
    <dbReference type="NCBI Taxonomy" id="45655"/>
    <lineage>
        <taxon>Bacteria</taxon>
        <taxon>Pseudomonadati</taxon>
        <taxon>Thermodesulfobacteriota</taxon>
        <taxon>Desulfobacteria</taxon>
        <taxon>Desulfobacterales</taxon>
        <taxon>Desulfococcaceae</taxon>
        <taxon>Desulfonema</taxon>
    </lineage>
</organism>
<dbReference type="KEGG" id="dmm:dnm_023040"/>
<evidence type="ECO:0000256" key="4">
    <source>
        <dbReference type="ARBA" id="ARBA00022741"/>
    </source>
</evidence>
<dbReference type="InterPro" id="IPR017871">
    <property type="entry name" value="ABC_transporter-like_CS"/>
</dbReference>
<keyword evidence="3 8" id="KW-0812">Transmembrane</keyword>
<dbReference type="InterPro" id="IPR005898">
    <property type="entry name" value="Cyc_pep_transpt_SyrD/YojI"/>
</dbReference>
<dbReference type="SUPFAM" id="SSF90123">
    <property type="entry name" value="ABC transporter transmembrane region"/>
    <property type="match status" value="2"/>
</dbReference>
<dbReference type="PROSITE" id="PS50929">
    <property type="entry name" value="ABC_TM1F"/>
    <property type="match status" value="2"/>
</dbReference>
<dbReference type="GO" id="GO:0043190">
    <property type="term" value="C:ATP-binding cassette (ABC) transporter complex"/>
    <property type="evidence" value="ECO:0007669"/>
    <property type="project" value="TreeGrafter"/>
</dbReference>
<evidence type="ECO:0000259" key="9">
    <source>
        <dbReference type="PROSITE" id="PS50893"/>
    </source>
</evidence>
<feature type="domain" description="ABC transporter" evidence="9">
    <location>
        <begin position="329"/>
        <end position="554"/>
    </location>
</feature>
<dbReference type="InterPro" id="IPR003593">
    <property type="entry name" value="AAA+_ATPase"/>
</dbReference>
<dbReference type="Gene3D" id="3.40.50.300">
    <property type="entry name" value="P-loop containing nucleotide triphosphate hydrolases"/>
    <property type="match status" value="2"/>
</dbReference>
<evidence type="ECO:0000256" key="8">
    <source>
        <dbReference type="SAM" id="Phobius"/>
    </source>
</evidence>
<evidence type="ECO:0000256" key="3">
    <source>
        <dbReference type="ARBA" id="ARBA00022692"/>
    </source>
</evidence>
<evidence type="ECO:0000313" key="11">
    <source>
        <dbReference type="EMBL" id="QTA86283.1"/>
    </source>
</evidence>
<evidence type="ECO:0000313" key="12">
    <source>
        <dbReference type="Proteomes" id="UP000663722"/>
    </source>
</evidence>
<dbReference type="InterPro" id="IPR036640">
    <property type="entry name" value="ABC1_TM_sf"/>
</dbReference>
<dbReference type="Proteomes" id="UP000663722">
    <property type="component" value="Chromosome"/>
</dbReference>
<dbReference type="PANTHER" id="PTHR43553:SF11">
    <property type="entry name" value="ABC TRANSPORTER ATP-BINDING_PERMEASE PROTEIN YOJI"/>
    <property type="match status" value="1"/>
</dbReference>
<dbReference type="SUPFAM" id="SSF52540">
    <property type="entry name" value="P-loop containing nucleoside triphosphate hydrolases"/>
    <property type="match status" value="2"/>
</dbReference>
<evidence type="ECO:0000256" key="6">
    <source>
        <dbReference type="ARBA" id="ARBA00022989"/>
    </source>
</evidence>
<dbReference type="AlphaFoldDB" id="A0A975BJ74"/>
<keyword evidence="12" id="KW-1185">Reference proteome</keyword>
<proteinExistence type="predicted"/>
<dbReference type="InterPro" id="IPR011527">
    <property type="entry name" value="ABC1_TM_dom"/>
</dbReference>
<keyword evidence="6 8" id="KW-1133">Transmembrane helix</keyword>
<dbReference type="PANTHER" id="PTHR43553">
    <property type="entry name" value="HEAVY METAL TRANSPORTER"/>
    <property type="match status" value="1"/>
</dbReference>
<name>A0A975BJ74_9BACT</name>
<feature type="transmembrane region" description="Helical" evidence="8">
    <location>
        <begin position="719"/>
        <end position="745"/>
    </location>
</feature>
<gene>
    <name evidence="11" type="ORF">dnm_023040</name>
</gene>
<keyword evidence="4" id="KW-0547">Nucleotide-binding</keyword>
<dbReference type="PROSITE" id="PS00211">
    <property type="entry name" value="ABC_TRANSPORTER_1"/>
    <property type="match status" value="1"/>
</dbReference>
<feature type="transmembrane region" description="Helical" evidence="8">
    <location>
        <begin position="816"/>
        <end position="835"/>
    </location>
</feature>
<reference evidence="11" key="1">
    <citation type="journal article" date="2021" name="Microb. Physiol.">
        <title>Proteogenomic Insights into the Physiology of Marine, Sulfate-Reducing, Filamentous Desulfonema limicola and Desulfonema magnum.</title>
        <authorList>
            <person name="Schnaars V."/>
            <person name="Wohlbrand L."/>
            <person name="Scheve S."/>
            <person name="Hinrichs C."/>
            <person name="Reinhardt R."/>
            <person name="Rabus R."/>
        </authorList>
    </citation>
    <scope>NUCLEOTIDE SEQUENCE</scope>
    <source>
        <strain evidence="11">4be13</strain>
    </source>
</reference>
<dbReference type="Gene3D" id="1.20.1560.10">
    <property type="entry name" value="ABC transporter type 1, transmembrane domain"/>
    <property type="match status" value="2"/>
</dbReference>
<dbReference type="PROSITE" id="PS50893">
    <property type="entry name" value="ABC_TRANSPORTER_2"/>
    <property type="match status" value="2"/>
</dbReference>
<dbReference type="InterPro" id="IPR050095">
    <property type="entry name" value="ECF_ABC_transporter_ATP-bd"/>
</dbReference>
<feature type="domain" description="ABC transporter" evidence="9">
    <location>
        <begin position="904"/>
        <end position="1112"/>
    </location>
</feature>
<feature type="domain" description="ABC transmembrane type-1" evidence="10">
    <location>
        <begin position="16"/>
        <end position="259"/>
    </location>
</feature>
<feature type="transmembrane region" description="Helical" evidence="8">
    <location>
        <begin position="592"/>
        <end position="615"/>
    </location>
</feature>
<comment type="subcellular location">
    <subcellularLocation>
        <location evidence="1">Cell membrane</location>
        <topology evidence="1">Multi-pass membrane protein</topology>
    </subcellularLocation>
</comment>
<evidence type="ECO:0000256" key="7">
    <source>
        <dbReference type="ARBA" id="ARBA00023136"/>
    </source>
</evidence>
<feature type="domain" description="ABC transmembrane type-1" evidence="10">
    <location>
        <begin position="597"/>
        <end position="850"/>
    </location>
</feature>
<dbReference type="GO" id="GO:0005524">
    <property type="term" value="F:ATP binding"/>
    <property type="evidence" value="ECO:0007669"/>
    <property type="project" value="UniProtKB-KW"/>
</dbReference>